<dbReference type="AlphaFoldDB" id="B6G995"/>
<gene>
    <name evidence="6" type="ORF">COLSTE_00636</name>
</gene>
<dbReference type="NCBIfam" id="TIGR03071">
    <property type="entry name" value="couple_hipA"/>
    <property type="match status" value="1"/>
</dbReference>
<proteinExistence type="inferred from homology"/>
<comment type="similarity">
    <text evidence="1">Belongs to the HipA Ser/Thr kinase family.</text>
</comment>
<evidence type="ECO:0000256" key="1">
    <source>
        <dbReference type="ARBA" id="ARBA00010164"/>
    </source>
</evidence>
<dbReference type="Gene3D" id="1.10.1070.20">
    <property type="match status" value="1"/>
</dbReference>
<dbReference type="RefSeq" id="WP_006720298.1">
    <property type="nucleotide sequence ID" value="NZ_CP085935.1"/>
</dbReference>
<dbReference type="GO" id="GO:0005829">
    <property type="term" value="C:cytosol"/>
    <property type="evidence" value="ECO:0007669"/>
    <property type="project" value="TreeGrafter"/>
</dbReference>
<sequence length="426" mass="46966">MGTLLVSRVSYRVPELVGRIAADGSTFTYDVAYLSNPHAAPLSASLPLRAEPFSPPQYRPYFEGLLAEGIARQALAAELKLREDDWLAMLVACGRDCIGDIVIADEYAPMPVDAGYVSVTQAEIMHMLESLPQIAEHNADRRLSLAGAQGKTGLAHRPDCTMETGWLSPRGLAATTHMLKTSSMRDVPENEFLCMQAARACGLNVAKVSLLSYATPVLVVERFDRRIVEAREGWHVERLHQEDFCQAFRMLPGSKYAELEGGSVRRIASFLRERSARPVREIMAFAQQLLFSYVIGNCDAHLKNYSLLYRESNGGQSVSFELSPAYDLVCTTLYPKYSRDLAMDLGGARSIDEVTPETLENLARELGIKDHALRRIAKKIAATLVGALDRAGSGDADPVLESTPYVADDLIADIEPRLEVLRAFSR</sequence>
<dbReference type="InterPro" id="IPR052028">
    <property type="entry name" value="HipA_Ser/Thr_kinase"/>
</dbReference>
<dbReference type="InterPro" id="IPR012893">
    <property type="entry name" value="HipA-like_C"/>
</dbReference>
<dbReference type="GeneID" id="98002941"/>
<dbReference type="CDD" id="cd17793">
    <property type="entry name" value="HipA"/>
    <property type="match status" value="1"/>
</dbReference>
<dbReference type="STRING" id="445975.COLSTE_00636"/>
<evidence type="ECO:0000256" key="2">
    <source>
        <dbReference type="ARBA" id="ARBA00022679"/>
    </source>
</evidence>
<dbReference type="HOGENOM" id="CLU_030167_1_0_11"/>
<dbReference type="EMBL" id="ABXJ01000034">
    <property type="protein sequence ID" value="EEA91154.1"/>
    <property type="molecule type" value="Genomic_DNA"/>
</dbReference>
<dbReference type="Pfam" id="PF07804">
    <property type="entry name" value="HipA_C"/>
    <property type="match status" value="1"/>
</dbReference>
<feature type="domain" description="HipA-like C-terminal" evidence="4">
    <location>
        <begin position="143"/>
        <end position="385"/>
    </location>
</feature>
<evidence type="ECO:0000313" key="7">
    <source>
        <dbReference type="Proteomes" id="UP000003560"/>
    </source>
</evidence>
<keyword evidence="7" id="KW-1185">Reference proteome</keyword>
<dbReference type="eggNOG" id="COG3550">
    <property type="taxonomic scope" value="Bacteria"/>
</dbReference>
<dbReference type="PANTHER" id="PTHR37419:SF1">
    <property type="entry name" value="SERINE_THREONINE-PROTEIN KINASE TOXIN HIPA"/>
    <property type="match status" value="1"/>
</dbReference>
<evidence type="ECO:0000259" key="5">
    <source>
        <dbReference type="Pfam" id="PF13657"/>
    </source>
</evidence>
<dbReference type="PANTHER" id="PTHR37419">
    <property type="entry name" value="SERINE/THREONINE-PROTEIN KINASE TOXIN HIPA"/>
    <property type="match status" value="1"/>
</dbReference>
<evidence type="ECO:0000259" key="4">
    <source>
        <dbReference type="Pfam" id="PF07804"/>
    </source>
</evidence>
<protein>
    <submittedName>
        <fullName evidence="6">HipA domain protein</fullName>
    </submittedName>
</protein>
<keyword evidence="3" id="KW-0418">Kinase</keyword>
<feature type="domain" description="HipA N-terminal subdomain 1" evidence="5">
    <location>
        <begin position="17"/>
        <end position="103"/>
    </location>
</feature>
<dbReference type="OrthoDB" id="3182374at2"/>
<dbReference type="InterPro" id="IPR017508">
    <property type="entry name" value="HipA_N1"/>
</dbReference>
<evidence type="ECO:0000256" key="3">
    <source>
        <dbReference type="ARBA" id="ARBA00022777"/>
    </source>
</evidence>
<accession>B6G995</accession>
<organism evidence="6 7">
    <name type="scientific">Collinsella stercoris DSM 13279</name>
    <dbReference type="NCBI Taxonomy" id="445975"/>
    <lineage>
        <taxon>Bacteria</taxon>
        <taxon>Bacillati</taxon>
        <taxon>Actinomycetota</taxon>
        <taxon>Coriobacteriia</taxon>
        <taxon>Coriobacteriales</taxon>
        <taxon>Coriobacteriaceae</taxon>
        <taxon>Collinsella</taxon>
    </lineage>
</organism>
<keyword evidence="2" id="KW-0808">Transferase</keyword>
<comment type="caution">
    <text evidence="6">The sequence shown here is derived from an EMBL/GenBank/DDBJ whole genome shotgun (WGS) entry which is preliminary data.</text>
</comment>
<dbReference type="Pfam" id="PF13657">
    <property type="entry name" value="Couple_hipA"/>
    <property type="match status" value="1"/>
</dbReference>
<name>B6G995_9ACTN</name>
<dbReference type="Proteomes" id="UP000003560">
    <property type="component" value="Unassembled WGS sequence"/>
</dbReference>
<evidence type="ECO:0000313" key="6">
    <source>
        <dbReference type="EMBL" id="EEA91154.1"/>
    </source>
</evidence>
<dbReference type="GO" id="GO:0004674">
    <property type="term" value="F:protein serine/threonine kinase activity"/>
    <property type="evidence" value="ECO:0007669"/>
    <property type="project" value="TreeGrafter"/>
</dbReference>
<reference evidence="6 7" key="1">
    <citation type="submission" date="2008-10" db="EMBL/GenBank/DDBJ databases">
        <title>Draft genome sequence of Collinsella stercoris (DSM 13279).</title>
        <authorList>
            <person name="Sudarsanam P."/>
            <person name="Ley R."/>
            <person name="Guruge J."/>
            <person name="Turnbaugh P.J."/>
            <person name="Mahowald M."/>
            <person name="Liep D."/>
            <person name="Gordon J."/>
        </authorList>
    </citation>
    <scope>NUCLEOTIDE SEQUENCE [LARGE SCALE GENOMIC DNA]</scope>
    <source>
        <strain evidence="6 7">DSM 13279</strain>
    </source>
</reference>
<reference evidence="6 7" key="2">
    <citation type="submission" date="2008-10" db="EMBL/GenBank/DDBJ databases">
        <authorList>
            <person name="Fulton L."/>
            <person name="Clifton S."/>
            <person name="Fulton B."/>
            <person name="Xu J."/>
            <person name="Minx P."/>
            <person name="Pepin K.H."/>
            <person name="Johnson M."/>
            <person name="Thiruvilangam P."/>
            <person name="Bhonagiri V."/>
            <person name="Nash W.E."/>
            <person name="Mardis E.R."/>
            <person name="Wilson R.K."/>
        </authorList>
    </citation>
    <scope>NUCLEOTIDE SEQUENCE [LARGE SCALE GENOMIC DNA]</scope>
    <source>
        <strain evidence="6 7">DSM 13279</strain>
    </source>
</reference>